<evidence type="ECO:0000256" key="3">
    <source>
        <dbReference type="ARBA" id="ARBA00022989"/>
    </source>
</evidence>
<keyword evidence="3 6" id="KW-1133">Transmembrane helix</keyword>
<evidence type="ECO:0000313" key="8">
    <source>
        <dbReference type="EMBL" id="MDP1447807.1"/>
    </source>
</evidence>
<dbReference type="InterPro" id="IPR036259">
    <property type="entry name" value="MFS_trans_sf"/>
</dbReference>
<comment type="subcellular location">
    <subcellularLocation>
        <location evidence="1">Membrane</location>
        <topology evidence="1">Multi-pass membrane protein</topology>
    </subcellularLocation>
</comment>
<protein>
    <submittedName>
        <fullName evidence="8">MFS transporter</fullName>
    </submittedName>
</protein>
<dbReference type="EMBL" id="JAUUUS010000152">
    <property type="protein sequence ID" value="MDP1447807.1"/>
    <property type="molecule type" value="Genomic_DNA"/>
</dbReference>
<evidence type="ECO:0000313" key="9">
    <source>
        <dbReference type="Proteomes" id="UP001242129"/>
    </source>
</evidence>
<feature type="transmembrane region" description="Helical" evidence="6">
    <location>
        <begin position="64"/>
        <end position="87"/>
    </location>
</feature>
<feature type="transmembrane region" description="Helical" evidence="6">
    <location>
        <begin position="252"/>
        <end position="273"/>
    </location>
</feature>
<dbReference type="PANTHER" id="PTHR11662">
    <property type="entry name" value="SOLUTE CARRIER FAMILY 17"/>
    <property type="match status" value="1"/>
</dbReference>
<keyword evidence="2 6" id="KW-0812">Transmembrane</keyword>
<feature type="transmembrane region" description="Helical" evidence="6">
    <location>
        <begin position="293"/>
        <end position="316"/>
    </location>
</feature>
<reference evidence="8" key="1">
    <citation type="submission" date="2023-07" db="EMBL/GenBank/DDBJ databases">
        <title>Dynamics of blaOXA-23 gene transmission in Acinetobacter spp. from contaminated veterinary surfaces.</title>
        <authorList>
            <person name="Moreira Da Silva J."/>
            <person name="Menezes J."/>
            <person name="Fernandes L."/>
            <person name="Marques C."/>
            <person name="Amaral A."/>
            <person name="Timofte D."/>
            <person name="Pomba C."/>
        </authorList>
    </citation>
    <scope>NUCLEOTIDE SEQUENCE</scope>
    <source>
        <strain evidence="8">CMVB11Z4A1</strain>
    </source>
</reference>
<evidence type="ECO:0000256" key="2">
    <source>
        <dbReference type="ARBA" id="ARBA00022692"/>
    </source>
</evidence>
<keyword evidence="4 6" id="KW-0472">Membrane</keyword>
<evidence type="ECO:0000256" key="4">
    <source>
        <dbReference type="ARBA" id="ARBA00023136"/>
    </source>
</evidence>
<dbReference type="RefSeq" id="WP_046206029.1">
    <property type="nucleotide sequence ID" value="NZ_JALJVC010000015.1"/>
</dbReference>
<dbReference type="PROSITE" id="PS50850">
    <property type="entry name" value="MFS"/>
    <property type="match status" value="1"/>
</dbReference>
<feature type="transmembrane region" description="Helical" evidence="6">
    <location>
        <begin position="441"/>
        <end position="461"/>
    </location>
</feature>
<feature type="domain" description="Major facilitator superfamily (MFS) profile" evidence="7">
    <location>
        <begin position="28"/>
        <end position="464"/>
    </location>
</feature>
<dbReference type="Pfam" id="PF07690">
    <property type="entry name" value="MFS_1"/>
    <property type="match status" value="1"/>
</dbReference>
<proteinExistence type="inferred from homology"/>
<dbReference type="SUPFAM" id="SSF103473">
    <property type="entry name" value="MFS general substrate transporter"/>
    <property type="match status" value="1"/>
</dbReference>
<name>A0AAW8AR25_ACILW</name>
<evidence type="ECO:0000256" key="6">
    <source>
        <dbReference type="SAM" id="Phobius"/>
    </source>
</evidence>
<feature type="transmembrane region" description="Helical" evidence="6">
    <location>
        <begin position="354"/>
        <end position="375"/>
    </location>
</feature>
<organism evidence="8 9">
    <name type="scientific">Acinetobacter lwoffii</name>
    <dbReference type="NCBI Taxonomy" id="28090"/>
    <lineage>
        <taxon>Bacteria</taxon>
        <taxon>Pseudomonadati</taxon>
        <taxon>Pseudomonadota</taxon>
        <taxon>Gammaproteobacteria</taxon>
        <taxon>Moraxellales</taxon>
        <taxon>Moraxellaceae</taxon>
        <taxon>Acinetobacter</taxon>
    </lineage>
</organism>
<comment type="similarity">
    <text evidence="5">Belongs to the major facilitator superfamily. Phthalate permease family.</text>
</comment>
<dbReference type="GO" id="GO:0022857">
    <property type="term" value="F:transmembrane transporter activity"/>
    <property type="evidence" value="ECO:0007669"/>
    <property type="project" value="InterPro"/>
</dbReference>
<dbReference type="Proteomes" id="UP001242129">
    <property type="component" value="Unassembled WGS sequence"/>
</dbReference>
<feature type="transmembrane region" description="Helical" evidence="6">
    <location>
        <begin position="155"/>
        <end position="176"/>
    </location>
</feature>
<dbReference type="PANTHER" id="PTHR11662:SF450">
    <property type="entry name" value="BLR1003 PROTEIN"/>
    <property type="match status" value="1"/>
</dbReference>
<feature type="transmembrane region" description="Helical" evidence="6">
    <location>
        <begin position="328"/>
        <end position="348"/>
    </location>
</feature>
<dbReference type="InterPro" id="IPR020846">
    <property type="entry name" value="MFS_dom"/>
</dbReference>
<dbReference type="InterPro" id="IPR011701">
    <property type="entry name" value="MFS"/>
</dbReference>
<dbReference type="InterPro" id="IPR050382">
    <property type="entry name" value="MFS_Na/Anion_cotransporter"/>
</dbReference>
<comment type="caution">
    <text evidence="8">The sequence shown here is derived from an EMBL/GenBank/DDBJ whole genome shotgun (WGS) entry which is preliminary data.</text>
</comment>
<evidence type="ECO:0000256" key="5">
    <source>
        <dbReference type="ARBA" id="ARBA00038514"/>
    </source>
</evidence>
<feature type="transmembrane region" description="Helical" evidence="6">
    <location>
        <begin position="182"/>
        <end position="203"/>
    </location>
</feature>
<evidence type="ECO:0000256" key="1">
    <source>
        <dbReference type="ARBA" id="ARBA00004141"/>
    </source>
</evidence>
<sequence length="481" mass="52030">MKSQIKSLPTSLIEPLETGRITSRAWLITGMLIIFQMINFADKAVLGLVAEPAMRELGMSSSQFGFIGSSFFFLFAISSIAVGFLAAKIQTRWILLTMGIAWAVLQFPMLMGGGITLLLVTRIILGAAEGPATPITLQHIHGWYEPKERGLPSSLVAIGSTLGPIIAAPILAAIIAHPSYGWRWAFGFLGFFGLGWSLLWFLIAKEGPYSHIKAKQQLTQPKPLVHPSTSYINNKSIAEFSDQLKVVPLFKVFISPMFISAFLAGAGCFWAMGFLTTWSPRYLSAVIDTSPQMIGMISTFPWIFGALTLLVAGYLSKILMKKGCSVHKSLGCVFGILILMSGIFFLLLPYTTGIAAVGVLTIAAGLAMTFPLAPITLAYSICSKQRAAVMATVTALASLGGMISPTMVGMFMESAGYIQPVKGILPDAIMLNKLVMGMNLSFSYIGIYLLIVGLAAVIFLNPDRTAKKMQKDILKDDEEKV</sequence>
<gene>
    <name evidence="8" type="ORF">Q8G51_08350</name>
</gene>
<accession>A0AAW8AR25</accession>
<dbReference type="Gene3D" id="1.20.1250.20">
    <property type="entry name" value="MFS general substrate transporter like domains"/>
    <property type="match status" value="2"/>
</dbReference>
<dbReference type="GO" id="GO:0016020">
    <property type="term" value="C:membrane"/>
    <property type="evidence" value="ECO:0007669"/>
    <property type="project" value="UniProtKB-SubCell"/>
</dbReference>
<dbReference type="AlphaFoldDB" id="A0AAW8AR25"/>
<evidence type="ECO:0000259" key="7">
    <source>
        <dbReference type="PROSITE" id="PS50850"/>
    </source>
</evidence>
<feature type="transmembrane region" description="Helical" evidence="6">
    <location>
        <begin position="93"/>
        <end position="120"/>
    </location>
</feature>
<feature type="transmembrane region" description="Helical" evidence="6">
    <location>
        <begin position="387"/>
        <end position="412"/>
    </location>
</feature>